<dbReference type="EC" id="3.6.4.12" evidence="2"/>
<dbReference type="InterPro" id="IPR031327">
    <property type="entry name" value="MCM"/>
</dbReference>
<dbReference type="InterPro" id="IPR041562">
    <property type="entry name" value="MCM_lid"/>
</dbReference>
<dbReference type="EMBL" id="JANBOI010003648">
    <property type="protein sequence ID" value="KAJ1718230.1"/>
    <property type="molecule type" value="Genomic_DNA"/>
</dbReference>
<dbReference type="Pfam" id="PF17855">
    <property type="entry name" value="MCM_lid"/>
    <property type="match status" value="1"/>
</dbReference>
<keyword evidence="2" id="KW-0347">Helicase</keyword>
<keyword evidence="2" id="KW-0067">ATP-binding</keyword>
<name>A0A9W7XU87_9FUNG</name>
<dbReference type="GO" id="GO:0005634">
    <property type="term" value="C:nucleus"/>
    <property type="evidence" value="ECO:0007669"/>
    <property type="project" value="UniProtKB-SubCell"/>
</dbReference>
<accession>A0A9W7XU87</accession>
<sequence length="125" mass="13794">AYIAHVKSAFQPAQTPASERVLMRYYQTQRQRDTLNAARTTIRLLESLIRLSQAHARLMFRDKVLLQDAVVAVVLMECTMLSASILGATDALHTAFPADADAFHAELEALVLERLGLAELAGTDQ</sequence>
<dbReference type="AlphaFoldDB" id="A0A9W7XU87"/>
<dbReference type="GO" id="GO:0000724">
    <property type="term" value="P:double-strand break repair via homologous recombination"/>
    <property type="evidence" value="ECO:0007669"/>
    <property type="project" value="TreeGrafter"/>
</dbReference>
<dbReference type="GO" id="GO:0017116">
    <property type="term" value="F:single-stranded DNA helicase activity"/>
    <property type="evidence" value="ECO:0007669"/>
    <property type="project" value="TreeGrafter"/>
</dbReference>
<gene>
    <name evidence="2" type="primary">MCM9_2</name>
    <name evidence="2" type="ORF">LPJ61_006745</name>
</gene>
<dbReference type="InterPro" id="IPR027417">
    <property type="entry name" value="P-loop_NTPase"/>
</dbReference>
<feature type="non-terminal residue" evidence="2">
    <location>
        <position position="1"/>
    </location>
</feature>
<dbReference type="GO" id="GO:0003697">
    <property type="term" value="F:single-stranded DNA binding"/>
    <property type="evidence" value="ECO:0007669"/>
    <property type="project" value="TreeGrafter"/>
</dbReference>
<dbReference type="OrthoDB" id="6274823at2759"/>
<keyword evidence="2" id="KW-0378">Hydrolase</keyword>
<keyword evidence="2" id="KW-0547">Nucleotide-binding</keyword>
<comment type="caution">
    <text evidence="2">The sequence shown here is derived from an EMBL/GenBank/DDBJ whole genome shotgun (WGS) entry which is preliminary data.</text>
</comment>
<dbReference type="PANTHER" id="PTHR11630:SF48">
    <property type="entry name" value="DNA HELICASE MCM9"/>
    <property type="match status" value="1"/>
</dbReference>
<dbReference type="Gene3D" id="3.40.50.300">
    <property type="entry name" value="P-loop containing nucleotide triphosphate hydrolases"/>
    <property type="match status" value="1"/>
</dbReference>
<dbReference type="GO" id="GO:0042555">
    <property type="term" value="C:MCM complex"/>
    <property type="evidence" value="ECO:0007669"/>
    <property type="project" value="TreeGrafter"/>
</dbReference>
<evidence type="ECO:0000313" key="2">
    <source>
        <dbReference type="EMBL" id="KAJ1718230.1"/>
    </source>
</evidence>
<organism evidence="2 3">
    <name type="scientific">Coemansia biformis</name>
    <dbReference type="NCBI Taxonomy" id="1286918"/>
    <lineage>
        <taxon>Eukaryota</taxon>
        <taxon>Fungi</taxon>
        <taxon>Fungi incertae sedis</taxon>
        <taxon>Zoopagomycota</taxon>
        <taxon>Kickxellomycotina</taxon>
        <taxon>Kickxellomycetes</taxon>
        <taxon>Kickxellales</taxon>
        <taxon>Kickxellaceae</taxon>
        <taxon>Coemansia</taxon>
    </lineage>
</organism>
<keyword evidence="3" id="KW-1185">Reference proteome</keyword>
<dbReference type="PANTHER" id="PTHR11630">
    <property type="entry name" value="DNA REPLICATION LICENSING FACTOR MCM FAMILY MEMBER"/>
    <property type="match status" value="1"/>
</dbReference>
<feature type="domain" description="MCM AAA-lid" evidence="1">
    <location>
        <begin position="2"/>
        <end position="79"/>
    </location>
</feature>
<protein>
    <submittedName>
        <fullName evidence="2">DNA helicase mcm9</fullName>
        <ecNumber evidence="2">3.6.4.12</ecNumber>
    </submittedName>
</protein>
<evidence type="ECO:0000313" key="3">
    <source>
        <dbReference type="Proteomes" id="UP001143981"/>
    </source>
</evidence>
<evidence type="ECO:0000259" key="1">
    <source>
        <dbReference type="Pfam" id="PF17855"/>
    </source>
</evidence>
<dbReference type="Proteomes" id="UP001143981">
    <property type="component" value="Unassembled WGS sequence"/>
</dbReference>
<reference evidence="2" key="1">
    <citation type="submission" date="2022-07" db="EMBL/GenBank/DDBJ databases">
        <title>Phylogenomic reconstructions and comparative analyses of Kickxellomycotina fungi.</title>
        <authorList>
            <person name="Reynolds N.K."/>
            <person name="Stajich J.E."/>
            <person name="Barry K."/>
            <person name="Grigoriev I.V."/>
            <person name="Crous P."/>
            <person name="Smith M.E."/>
        </authorList>
    </citation>
    <scope>NUCLEOTIDE SEQUENCE</scope>
    <source>
        <strain evidence="2">BCRC 34381</strain>
    </source>
</reference>
<proteinExistence type="predicted"/>
<dbReference type="GO" id="GO:0016787">
    <property type="term" value="F:hydrolase activity"/>
    <property type="evidence" value="ECO:0007669"/>
    <property type="project" value="UniProtKB-KW"/>
</dbReference>
<dbReference type="GO" id="GO:0005524">
    <property type="term" value="F:ATP binding"/>
    <property type="evidence" value="ECO:0007669"/>
    <property type="project" value="InterPro"/>
</dbReference>